<keyword evidence="2" id="KW-0479">Metal-binding</keyword>
<dbReference type="Proteomes" id="UP000175691">
    <property type="component" value="Unassembled WGS sequence"/>
</dbReference>
<keyword evidence="5" id="KW-0482">Metalloprotease</keyword>
<dbReference type="AlphaFoldDB" id="A0A1E7ZAK7"/>
<organism evidence="8 9">
    <name type="scientific">Alteromonas confluentis</name>
    <dbReference type="NCBI Taxonomy" id="1656094"/>
    <lineage>
        <taxon>Bacteria</taxon>
        <taxon>Pseudomonadati</taxon>
        <taxon>Pseudomonadota</taxon>
        <taxon>Gammaproteobacteria</taxon>
        <taxon>Alteromonadales</taxon>
        <taxon>Alteromonadaceae</taxon>
        <taxon>Alteromonas/Salinimonas group</taxon>
        <taxon>Alteromonas</taxon>
    </lineage>
</organism>
<dbReference type="InterPro" id="IPR001405">
    <property type="entry name" value="UPF0758"/>
</dbReference>
<dbReference type="OrthoDB" id="9804482at2"/>
<evidence type="ECO:0000259" key="7">
    <source>
        <dbReference type="PROSITE" id="PS50249"/>
    </source>
</evidence>
<dbReference type="InterPro" id="IPR025657">
    <property type="entry name" value="RadC_JAB"/>
</dbReference>
<evidence type="ECO:0000256" key="1">
    <source>
        <dbReference type="ARBA" id="ARBA00022670"/>
    </source>
</evidence>
<evidence type="ECO:0000256" key="3">
    <source>
        <dbReference type="ARBA" id="ARBA00022801"/>
    </source>
</evidence>
<protein>
    <recommendedName>
        <fullName evidence="7">MPN domain-containing protein</fullName>
    </recommendedName>
</protein>
<dbReference type="PANTHER" id="PTHR30471:SF3">
    <property type="entry name" value="UPF0758 PROTEIN YEES-RELATED"/>
    <property type="match status" value="1"/>
</dbReference>
<dbReference type="RefSeq" id="WP_070126096.1">
    <property type="nucleotide sequence ID" value="NZ_MDHN01000029.1"/>
</dbReference>
<dbReference type="InterPro" id="IPR020891">
    <property type="entry name" value="UPF0758_CS"/>
</dbReference>
<keyword evidence="4" id="KW-0862">Zinc</keyword>
<gene>
    <name evidence="8" type="ORF">BFC18_14950</name>
</gene>
<dbReference type="SUPFAM" id="SSF102712">
    <property type="entry name" value="JAB1/MPN domain"/>
    <property type="match status" value="1"/>
</dbReference>
<feature type="domain" description="MPN" evidence="7">
    <location>
        <begin position="103"/>
        <end position="225"/>
    </location>
</feature>
<dbReference type="PROSITE" id="PS50249">
    <property type="entry name" value="MPN"/>
    <property type="match status" value="1"/>
</dbReference>
<dbReference type="Pfam" id="PF04002">
    <property type="entry name" value="RadC"/>
    <property type="match status" value="1"/>
</dbReference>
<dbReference type="PANTHER" id="PTHR30471">
    <property type="entry name" value="DNA REPAIR PROTEIN RADC"/>
    <property type="match status" value="1"/>
</dbReference>
<dbReference type="InterPro" id="IPR046778">
    <property type="entry name" value="UPF0758_N"/>
</dbReference>
<accession>A0A1E7ZAK7</accession>
<comment type="similarity">
    <text evidence="6">Belongs to the UPF0758 family.</text>
</comment>
<dbReference type="SUPFAM" id="SSF47781">
    <property type="entry name" value="RuvA domain 2-like"/>
    <property type="match status" value="1"/>
</dbReference>
<dbReference type="GO" id="GO:0008237">
    <property type="term" value="F:metallopeptidase activity"/>
    <property type="evidence" value="ECO:0007669"/>
    <property type="project" value="UniProtKB-KW"/>
</dbReference>
<dbReference type="STRING" id="1656094.BFC18_14950"/>
<keyword evidence="1" id="KW-0645">Protease</keyword>
<dbReference type="GO" id="GO:0006508">
    <property type="term" value="P:proteolysis"/>
    <property type="evidence" value="ECO:0007669"/>
    <property type="project" value="UniProtKB-KW"/>
</dbReference>
<evidence type="ECO:0000256" key="4">
    <source>
        <dbReference type="ARBA" id="ARBA00022833"/>
    </source>
</evidence>
<dbReference type="Pfam" id="PF20582">
    <property type="entry name" value="UPF0758_N"/>
    <property type="match status" value="1"/>
</dbReference>
<dbReference type="PROSITE" id="PS01302">
    <property type="entry name" value="UPF0758"/>
    <property type="match status" value="1"/>
</dbReference>
<dbReference type="Gene3D" id="1.10.150.20">
    <property type="entry name" value="5' to 3' exonuclease, C-terminal subdomain"/>
    <property type="match status" value="1"/>
</dbReference>
<dbReference type="NCBIfam" id="TIGR00608">
    <property type="entry name" value="radc"/>
    <property type="match status" value="1"/>
</dbReference>
<comment type="caution">
    <text evidence="8">The sequence shown here is derived from an EMBL/GenBank/DDBJ whole genome shotgun (WGS) entry which is preliminary data.</text>
</comment>
<evidence type="ECO:0000256" key="5">
    <source>
        <dbReference type="ARBA" id="ARBA00023049"/>
    </source>
</evidence>
<reference evidence="8 9" key="1">
    <citation type="submission" date="2016-08" db="EMBL/GenBank/DDBJ databases">
        <authorList>
            <person name="Seilhamer J.J."/>
        </authorList>
    </citation>
    <scope>NUCLEOTIDE SEQUENCE [LARGE SCALE GENOMIC DNA]</scope>
    <source>
        <strain evidence="8 9">KCTC 42603</strain>
    </source>
</reference>
<evidence type="ECO:0000256" key="6">
    <source>
        <dbReference type="RuleBase" id="RU003797"/>
    </source>
</evidence>
<dbReference type="Gene3D" id="3.40.140.10">
    <property type="entry name" value="Cytidine Deaminase, domain 2"/>
    <property type="match status" value="1"/>
</dbReference>
<name>A0A1E7ZAK7_9ALTE</name>
<keyword evidence="9" id="KW-1185">Reference proteome</keyword>
<sequence>MLDIRSWPLMERPREKLFIKGASSLSDAEILAVLFGSGIGGQGALCIAHELLEQLGSLRSIVHASKTELCNIKGVGEMKVAQLTAVKEISRRVLESTLQERPVFNQVSDVEDFLLTTLRHEQKEHFGILCLNSQHHLIAFRNLFSGTLNAAAVYPREIVRQVIEDNAAAVILVHNHPSGVPDPSDADIRLTRDVKHALNLIDVNVLDHFIVGDATICSLAQKGLM</sequence>
<keyword evidence="3" id="KW-0378">Hydrolase</keyword>
<evidence type="ECO:0000313" key="8">
    <source>
        <dbReference type="EMBL" id="OFC70454.1"/>
    </source>
</evidence>
<evidence type="ECO:0000256" key="2">
    <source>
        <dbReference type="ARBA" id="ARBA00022723"/>
    </source>
</evidence>
<dbReference type="NCBIfam" id="NF000642">
    <property type="entry name" value="PRK00024.1"/>
    <property type="match status" value="1"/>
</dbReference>
<evidence type="ECO:0000313" key="9">
    <source>
        <dbReference type="Proteomes" id="UP000175691"/>
    </source>
</evidence>
<dbReference type="EMBL" id="MDHN01000029">
    <property type="protein sequence ID" value="OFC70454.1"/>
    <property type="molecule type" value="Genomic_DNA"/>
</dbReference>
<dbReference type="InterPro" id="IPR037518">
    <property type="entry name" value="MPN"/>
</dbReference>
<dbReference type="GO" id="GO:0046872">
    <property type="term" value="F:metal ion binding"/>
    <property type="evidence" value="ECO:0007669"/>
    <property type="project" value="UniProtKB-KW"/>
</dbReference>
<proteinExistence type="inferred from homology"/>
<dbReference type="InterPro" id="IPR010994">
    <property type="entry name" value="RuvA_2-like"/>
</dbReference>
<dbReference type="CDD" id="cd08071">
    <property type="entry name" value="MPN_DUF2466"/>
    <property type="match status" value="1"/>
</dbReference>